<proteinExistence type="predicted"/>
<dbReference type="AlphaFoldDB" id="A0A2H1FC73"/>
<keyword evidence="2" id="KW-1185">Reference proteome</keyword>
<protein>
    <submittedName>
        <fullName evidence="1">Predicted nucleic acid-binding protein, contains PIN domain</fullName>
    </submittedName>
</protein>
<dbReference type="Proteomes" id="UP000230607">
    <property type="component" value="Chromosome 1"/>
</dbReference>
<evidence type="ECO:0000313" key="1">
    <source>
        <dbReference type="EMBL" id="SMH70364.1"/>
    </source>
</evidence>
<accession>A0A2H1FC73</accession>
<evidence type="ECO:0000313" key="2">
    <source>
        <dbReference type="Proteomes" id="UP000230607"/>
    </source>
</evidence>
<dbReference type="NCBIfam" id="TIGR00305">
    <property type="entry name" value="putative toxin-antitoxin system toxin component, PIN family"/>
    <property type="match status" value="1"/>
</dbReference>
<sequence>MTGDDIISVVSALIETVENVHVTSNIKAVRDPDDDAMINTAHDGKAYYIVSGDPDLLNLKKFNGIEIVSVDVMLKILQSKA</sequence>
<gene>
    <name evidence="1" type="ORF">NCS_10171</name>
</gene>
<organism evidence="1 2">
    <name type="scientific">Candidatus Nitrosotalea okcheonensis</name>
    <dbReference type="NCBI Taxonomy" id="1903276"/>
    <lineage>
        <taxon>Archaea</taxon>
        <taxon>Nitrososphaerota</taxon>
        <taxon>Nitrososphaeria</taxon>
        <taxon>Nitrosotaleales</taxon>
        <taxon>Nitrosotaleaceae</taxon>
        <taxon>Nitrosotalea</taxon>
    </lineage>
</organism>
<reference evidence="2" key="1">
    <citation type="submission" date="2017-03" db="EMBL/GenBank/DDBJ databases">
        <authorList>
            <person name="Herbold C."/>
        </authorList>
    </citation>
    <scope>NUCLEOTIDE SEQUENCE [LARGE SCALE GENOMIC DNA]</scope>
</reference>
<dbReference type="EMBL" id="LT841358">
    <property type="protein sequence ID" value="SMH70364.1"/>
    <property type="molecule type" value="Genomic_DNA"/>
</dbReference>
<name>A0A2H1FC73_9ARCH</name>
<dbReference type="InterPro" id="IPR002850">
    <property type="entry name" value="PIN_toxin-like"/>
</dbReference>